<proteinExistence type="predicted"/>
<comment type="caution">
    <text evidence="2">The sequence shown here is derived from an EMBL/GenBank/DDBJ whole genome shotgun (WGS) entry which is preliminary data.</text>
</comment>
<gene>
    <name evidence="2" type="ORF">MPEBLZ_01548</name>
</gene>
<feature type="transmembrane region" description="Helical" evidence="1">
    <location>
        <begin position="12"/>
        <end position="32"/>
    </location>
</feature>
<feature type="transmembrane region" description="Helical" evidence="1">
    <location>
        <begin position="53"/>
        <end position="71"/>
    </location>
</feature>
<dbReference type="AlphaFoldDB" id="A0A0P7ZJC5"/>
<name>A0A0P7ZJC5_9EURY</name>
<dbReference type="Proteomes" id="UP000050360">
    <property type="component" value="Unassembled WGS sequence"/>
</dbReference>
<sequence>MNDFTLYKYVEFLMFSSYLIFIFLLAQIWFLWKDVEKNEFVLKSLVKESFFKKNCIYIFLFSTFFMAHEFFEGLNIPGTMVFFELLDTIAMMTLVLFAYTWYIALKSCVPKKSITKEFVSE</sequence>
<feature type="transmembrane region" description="Helical" evidence="1">
    <location>
        <begin position="83"/>
        <end position="104"/>
    </location>
</feature>
<keyword evidence="1" id="KW-0472">Membrane</keyword>
<protein>
    <submittedName>
        <fullName evidence="2">Uncharacterized protein</fullName>
    </submittedName>
</protein>
<dbReference type="EMBL" id="LKCM01000121">
    <property type="protein sequence ID" value="KPQ43901.1"/>
    <property type="molecule type" value="Genomic_DNA"/>
</dbReference>
<organism evidence="2 3">
    <name type="scientific">Candidatus Methanoperedens nitratireducens</name>
    <dbReference type="NCBI Taxonomy" id="1392998"/>
    <lineage>
        <taxon>Archaea</taxon>
        <taxon>Methanobacteriati</taxon>
        <taxon>Methanobacteriota</taxon>
        <taxon>Stenosarchaea group</taxon>
        <taxon>Methanomicrobia</taxon>
        <taxon>Methanosarcinales</taxon>
        <taxon>ANME-2 cluster</taxon>
        <taxon>Candidatus Methanoperedentaceae</taxon>
        <taxon>Candidatus Methanoperedens</taxon>
    </lineage>
</organism>
<reference evidence="2 3" key="1">
    <citation type="submission" date="2015-09" db="EMBL/GenBank/DDBJ databases">
        <title>A metagenomics-based metabolic model of nitrate-dependent anaerobic oxidation of methane by Methanoperedens-like archaea.</title>
        <authorList>
            <person name="Arshad A."/>
            <person name="Speth D.R."/>
            <person name="De Graaf R.M."/>
            <person name="Op Den Camp H.J."/>
            <person name="Jetten M.S."/>
            <person name="Welte C.U."/>
        </authorList>
    </citation>
    <scope>NUCLEOTIDE SEQUENCE [LARGE SCALE GENOMIC DNA]</scope>
</reference>
<evidence type="ECO:0000313" key="3">
    <source>
        <dbReference type="Proteomes" id="UP000050360"/>
    </source>
</evidence>
<keyword evidence="1" id="KW-0812">Transmembrane</keyword>
<keyword evidence="1" id="KW-1133">Transmembrane helix</keyword>
<evidence type="ECO:0000313" key="2">
    <source>
        <dbReference type="EMBL" id="KPQ43901.1"/>
    </source>
</evidence>
<accession>A0A0P7ZJC5</accession>
<evidence type="ECO:0000256" key="1">
    <source>
        <dbReference type="SAM" id="Phobius"/>
    </source>
</evidence>